<evidence type="ECO:0000313" key="3">
    <source>
        <dbReference type="RefSeq" id="XP_035663161.1"/>
    </source>
</evidence>
<dbReference type="AlphaFoldDB" id="A0A9J7HP05"/>
<evidence type="ECO:0000313" key="2">
    <source>
        <dbReference type="Proteomes" id="UP000001554"/>
    </source>
</evidence>
<organism evidence="2 3">
    <name type="scientific">Branchiostoma floridae</name>
    <name type="common">Florida lancelet</name>
    <name type="synonym">Amphioxus</name>
    <dbReference type="NCBI Taxonomy" id="7739"/>
    <lineage>
        <taxon>Eukaryota</taxon>
        <taxon>Metazoa</taxon>
        <taxon>Chordata</taxon>
        <taxon>Cephalochordata</taxon>
        <taxon>Leptocardii</taxon>
        <taxon>Amphioxiformes</taxon>
        <taxon>Branchiostomatidae</taxon>
        <taxon>Branchiostoma</taxon>
    </lineage>
</organism>
<gene>
    <name evidence="3" type="primary">LOC118406879</name>
</gene>
<keyword evidence="2" id="KW-1185">Reference proteome</keyword>
<dbReference type="RefSeq" id="XP_035663161.1">
    <property type="nucleotide sequence ID" value="XM_035807268.1"/>
</dbReference>
<protein>
    <submittedName>
        <fullName evidence="3">Uncharacterized protein LOC118406879</fullName>
    </submittedName>
</protein>
<dbReference type="PANTHER" id="PTHR31424:SF6">
    <property type="match status" value="1"/>
</dbReference>
<evidence type="ECO:0000256" key="1">
    <source>
        <dbReference type="SAM" id="Coils"/>
    </source>
</evidence>
<dbReference type="KEGG" id="bfo:118406879"/>
<reference evidence="3" key="2">
    <citation type="submission" date="2025-08" db="UniProtKB">
        <authorList>
            <consortium name="RefSeq"/>
        </authorList>
    </citation>
    <scope>IDENTIFICATION</scope>
    <source>
        <strain evidence="3">S238N-H82</strain>
        <tissue evidence="3">Testes</tissue>
    </source>
</reference>
<feature type="coiled-coil region" evidence="1">
    <location>
        <begin position="377"/>
        <end position="451"/>
    </location>
</feature>
<reference evidence="2" key="1">
    <citation type="journal article" date="2020" name="Nat. Ecol. Evol.">
        <title>Deeply conserved synteny resolves early events in vertebrate evolution.</title>
        <authorList>
            <person name="Simakov O."/>
            <person name="Marletaz F."/>
            <person name="Yue J.X."/>
            <person name="O'Connell B."/>
            <person name="Jenkins J."/>
            <person name="Brandt A."/>
            <person name="Calef R."/>
            <person name="Tung C.H."/>
            <person name="Huang T.K."/>
            <person name="Schmutz J."/>
            <person name="Satoh N."/>
            <person name="Yu J.K."/>
            <person name="Putnam N.H."/>
            <person name="Green R.E."/>
            <person name="Rokhsar D.S."/>
        </authorList>
    </citation>
    <scope>NUCLEOTIDE SEQUENCE [LARGE SCALE GENOMIC DNA]</scope>
    <source>
        <strain evidence="2">S238N-H82</strain>
    </source>
</reference>
<name>A0A9J7HP05_BRAFL</name>
<dbReference type="GeneID" id="118406879"/>
<sequence length="497" mass="56218">MQDVRAEVSGGDSAALMKEELRIHPRDELQRMLQELKLDRVRIPTGHLLAAKGDIGMNWSQCAKLRRWLKGYNVSMESEKSSRAVAAELLSNISIKAENLPFSVKGKTDSTVQLLPCAYVESLKDAIFDNLQRKEKANTLTWHDGNIPEEIWVKIGGDHGGPSFKMAFQILNKEHPNSKFNTTVFCIFNAKDSRENLNLATSRYSADIQDIQQSKWKCKEGKEHSIRLFVSGDYAYLCLWYGLSGACGTSPCLWCYVTQEEIKDKDSCRLQIPARTLESLARDHQRFLVEGGGKLKVAKLYHNAIKPVMFDVPIDQVIVPGLHISLGIYLKLFKLMENELHDIDYKLQSYLAAVLEEGDITKEELLNDEHLGKFKAYVAAIDEARELDVKADALEEELEEEENKLAWLAYSDGDDDDERAEAVFQAGCSTVQHLYQEKEKLRDSAVKVREKASVKKGEGPLGSQIDPILQEYRVCRQPFHGESFIGNHVNTMLSGKY</sequence>
<dbReference type="OrthoDB" id="10069097at2759"/>
<dbReference type="OMA" id="TVFCIFN"/>
<dbReference type="Proteomes" id="UP000001554">
    <property type="component" value="Chromosome 19"/>
</dbReference>
<dbReference type="Pfam" id="PF06918">
    <property type="entry name" value="DUF1280"/>
    <property type="match status" value="1"/>
</dbReference>
<accession>A0A9J7HP05</accession>
<dbReference type="InterPro" id="IPR009689">
    <property type="entry name" value="DUF1280"/>
</dbReference>
<keyword evidence="1" id="KW-0175">Coiled coil</keyword>
<proteinExistence type="predicted"/>
<dbReference type="PANTHER" id="PTHR31424">
    <property type="entry name" value="PROTEIN CBG23806"/>
    <property type="match status" value="1"/>
</dbReference>